<evidence type="ECO:0000256" key="25">
    <source>
        <dbReference type="ARBA" id="ARBA00044770"/>
    </source>
</evidence>
<keyword evidence="14" id="KW-0812">Transmembrane</keyword>
<dbReference type="InterPro" id="IPR001460">
    <property type="entry name" value="PCN-bd_Tpept"/>
</dbReference>
<evidence type="ECO:0000256" key="24">
    <source>
        <dbReference type="ARBA" id="ARBA00034000"/>
    </source>
</evidence>
<evidence type="ECO:0000256" key="14">
    <source>
        <dbReference type="ARBA" id="ARBA00022692"/>
    </source>
</evidence>
<evidence type="ECO:0000256" key="12">
    <source>
        <dbReference type="ARBA" id="ARBA00022676"/>
    </source>
</evidence>
<reference evidence="30 31" key="1">
    <citation type="submission" date="2017-08" db="EMBL/GenBank/DDBJ databases">
        <title>Fine stratification of microbial communities through a metagenomic profile of the photic zone.</title>
        <authorList>
            <person name="Haro-Moreno J.M."/>
            <person name="Lopez-Perez M."/>
            <person name="De La Torre J."/>
            <person name="Picazo A."/>
            <person name="Camacho A."/>
            <person name="Rodriguez-Valera F."/>
        </authorList>
    </citation>
    <scope>NUCLEOTIDE SEQUENCE [LARGE SCALE GENOMIC DNA]</scope>
    <source>
        <strain evidence="30">MED-G24</strain>
    </source>
</reference>
<evidence type="ECO:0000256" key="19">
    <source>
        <dbReference type="ARBA" id="ARBA00022989"/>
    </source>
</evidence>
<dbReference type="GO" id="GO:0009002">
    <property type="term" value="F:serine-type D-Ala-D-Ala carboxypeptidase activity"/>
    <property type="evidence" value="ECO:0007669"/>
    <property type="project" value="UniProtKB-EC"/>
</dbReference>
<keyword evidence="13" id="KW-0808">Transferase</keyword>
<evidence type="ECO:0000256" key="18">
    <source>
        <dbReference type="ARBA" id="ARBA00022984"/>
    </source>
</evidence>
<keyword evidence="19" id="KW-1133">Transmembrane helix</keyword>
<evidence type="ECO:0000256" key="2">
    <source>
        <dbReference type="ARBA" id="ARBA00004249"/>
    </source>
</evidence>
<evidence type="ECO:0000256" key="10">
    <source>
        <dbReference type="ARBA" id="ARBA00022645"/>
    </source>
</evidence>
<evidence type="ECO:0000256" key="8">
    <source>
        <dbReference type="ARBA" id="ARBA00022475"/>
    </source>
</evidence>
<dbReference type="SUPFAM" id="SSF56601">
    <property type="entry name" value="beta-lactamase/transpeptidase-like"/>
    <property type="match status" value="1"/>
</dbReference>
<keyword evidence="8" id="KW-1003">Cell membrane</keyword>
<dbReference type="GO" id="GO:0009252">
    <property type="term" value="P:peptidoglycan biosynthetic process"/>
    <property type="evidence" value="ECO:0007669"/>
    <property type="project" value="UniProtKB-UniPathway"/>
</dbReference>
<dbReference type="GO" id="GO:0008360">
    <property type="term" value="P:regulation of cell shape"/>
    <property type="evidence" value="ECO:0007669"/>
    <property type="project" value="UniProtKB-KW"/>
</dbReference>
<dbReference type="Gene3D" id="2.40.50.140">
    <property type="entry name" value="Nucleic acid-binding proteins"/>
    <property type="match status" value="1"/>
</dbReference>
<evidence type="ECO:0000256" key="3">
    <source>
        <dbReference type="ARBA" id="ARBA00004752"/>
    </source>
</evidence>
<accession>A0A2A5WK13</accession>
<keyword evidence="11" id="KW-0645">Protease</keyword>
<dbReference type="InterPro" id="IPR023346">
    <property type="entry name" value="Lysozyme-like_dom_sf"/>
</dbReference>
<evidence type="ECO:0000256" key="4">
    <source>
        <dbReference type="ARBA" id="ARBA00007090"/>
    </source>
</evidence>
<sequence length="772" mass="85836">MAMGLSAAFLYLNPQIPEVSSFTDVTLRAPLGIYSADNKLIQEFGERLTPITYDEIPPLFRQALLDTEDKRFFEHSGIDLITLVNATWQLIRNMGEIQSGASTITMQLVKNVSGNNQELFFRKFKEMLLAVKVEQELSKKEILTLYLNIIDFGKHAVGVQAAANTYYGKNVDELTLAQTAMLAGIPKKPQKGNPINGPEWALQRRNLVLSRMLEQGSINQQQYTEAAEAPITAKVYHRNIELPALYAGEMVRKHLLTTYGSQIYSQGIKVYTTLDSQRQKIAEAAILHQLIAYDRRHGYRGPEYRQLQGTDEFIAAPEYGYPPNWLETLENLTPVAGQHPAIVTRIEDTHIEVLTRDSEPLPLPFEQMAWARPYISVNERGLRPKSPLDIVAVGDVIRITYNDDGIALGQIPDIQGALISMDPASGAIRALVGGLDFNQRQFNHVTQARRQPGSVLKPFVYAGAIDSGMTAASVYNNAPLVLPGGEQEEVYRPKNSGDSFSGELRLRDALVRSVNLVSMRVVLDHGADNVIRYLSRFGFDTGEFPRNVQLAFGGGTIALSPMEVAASYASFANGGYQIEPYLIAYIESLDGEEMFRDTGSRVCQSDSCNTETSATRIMEPRVAHIMDSILSDVVRRGTARKAYREMKRNDLRGKTGTTNDADVWFSGYTPDLVTTVWSGFGDNSPIGEQEWGSRLPLDAWISYMSEALPPEDDGKDLEIPDGLVTVRINPDTGARALPNEPYIREVFRQEYAPPALKDFGETTGNSQTIDIF</sequence>
<evidence type="ECO:0000256" key="11">
    <source>
        <dbReference type="ARBA" id="ARBA00022670"/>
    </source>
</evidence>
<dbReference type="GO" id="GO:0006508">
    <property type="term" value="P:proteolysis"/>
    <property type="evidence" value="ECO:0007669"/>
    <property type="project" value="UniProtKB-KW"/>
</dbReference>
<dbReference type="GO" id="GO:0008955">
    <property type="term" value="F:peptidoglycan glycosyltransferase activity"/>
    <property type="evidence" value="ECO:0007669"/>
    <property type="project" value="UniProtKB-EC"/>
</dbReference>
<dbReference type="PANTHER" id="PTHR32282:SF27">
    <property type="entry name" value="PENICILLIN-BINDING PROTEIN 1A"/>
    <property type="match status" value="1"/>
</dbReference>
<protein>
    <recommendedName>
        <fullName evidence="7">Penicillin-binding protein 1A</fullName>
        <ecNumber evidence="25">2.4.99.28</ecNumber>
        <ecNumber evidence="6">3.4.16.4</ecNumber>
    </recommendedName>
</protein>
<evidence type="ECO:0000256" key="13">
    <source>
        <dbReference type="ARBA" id="ARBA00022679"/>
    </source>
</evidence>
<comment type="subcellular location">
    <subcellularLocation>
        <location evidence="2">Cell inner membrane</location>
        <topology evidence="2">Single-pass type II membrane protein</topology>
    </subcellularLocation>
</comment>
<keyword evidence="20" id="KW-0472">Membrane</keyword>
<feature type="domain" description="Penicillin-binding protein transpeptidase" evidence="27">
    <location>
        <begin position="417"/>
        <end position="671"/>
    </location>
</feature>
<dbReference type="EC" id="2.4.99.28" evidence="25"/>
<feature type="domain" description="Penicillin-binding protein OB-like" evidence="29">
    <location>
        <begin position="323"/>
        <end position="414"/>
    </location>
</feature>
<keyword evidence="15" id="KW-0378">Hydrolase</keyword>
<keyword evidence="12" id="KW-0328">Glycosyltransferase</keyword>
<gene>
    <name evidence="30" type="ORF">CNE99_09485</name>
</gene>
<feature type="domain" description="Glycosyl transferase family 51" evidence="28">
    <location>
        <begin position="38"/>
        <end position="212"/>
    </location>
</feature>
<proteinExistence type="inferred from homology"/>
<evidence type="ECO:0000313" key="31">
    <source>
        <dbReference type="Proteomes" id="UP000219327"/>
    </source>
</evidence>
<dbReference type="Pfam" id="PF00905">
    <property type="entry name" value="Transpeptidase"/>
    <property type="match status" value="1"/>
</dbReference>
<dbReference type="InterPro" id="IPR001264">
    <property type="entry name" value="Glyco_trans_51"/>
</dbReference>
<evidence type="ECO:0000256" key="16">
    <source>
        <dbReference type="ARBA" id="ARBA00022960"/>
    </source>
</evidence>
<keyword evidence="10" id="KW-0121">Carboxypeptidase</keyword>
<keyword evidence="21" id="KW-0046">Antibiotic resistance</keyword>
<comment type="catalytic activity">
    <reaction evidence="24">
        <text>Preferential cleavage: (Ac)2-L-Lys-D-Ala-|-D-Ala. Also transpeptidation of peptidyl-alanyl moieties that are N-acyl substituents of D-alanine.</text>
        <dbReference type="EC" id="3.4.16.4"/>
    </reaction>
</comment>
<dbReference type="EMBL" id="NTKD01000065">
    <property type="protein sequence ID" value="PDH36584.1"/>
    <property type="molecule type" value="Genomic_DNA"/>
</dbReference>
<dbReference type="Gene3D" id="1.10.3810.10">
    <property type="entry name" value="Biosynthetic peptidoglycan transglycosylase-like"/>
    <property type="match status" value="1"/>
</dbReference>
<dbReference type="Pfam" id="PF17092">
    <property type="entry name" value="PCB_OB"/>
    <property type="match status" value="1"/>
</dbReference>
<evidence type="ECO:0000256" key="9">
    <source>
        <dbReference type="ARBA" id="ARBA00022519"/>
    </source>
</evidence>
<evidence type="ECO:0000259" key="29">
    <source>
        <dbReference type="Pfam" id="PF17092"/>
    </source>
</evidence>
<keyword evidence="9" id="KW-0997">Cell inner membrane</keyword>
<dbReference type="GO" id="GO:0008658">
    <property type="term" value="F:penicillin binding"/>
    <property type="evidence" value="ECO:0007669"/>
    <property type="project" value="InterPro"/>
</dbReference>
<evidence type="ECO:0000256" key="22">
    <source>
        <dbReference type="ARBA" id="ARBA00023268"/>
    </source>
</evidence>
<keyword evidence="22" id="KW-0511">Multifunctional enzyme</keyword>
<evidence type="ECO:0000313" key="30">
    <source>
        <dbReference type="EMBL" id="PDH36584.1"/>
    </source>
</evidence>
<evidence type="ECO:0000256" key="20">
    <source>
        <dbReference type="ARBA" id="ARBA00023136"/>
    </source>
</evidence>
<dbReference type="GO" id="GO:0046677">
    <property type="term" value="P:response to antibiotic"/>
    <property type="evidence" value="ECO:0007669"/>
    <property type="project" value="UniProtKB-KW"/>
</dbReference>
<keyword evidence="18" id="KW-0573">Peptidoglycan synthesis</keyword>
<dbReference type="Gene3D" id="3.40.710.10">
    <property type="entry name" value="DD-peptidase/beta-lactamase superfamily"/>
    <property type="match status" value="2"/>
</dbReference>
<evidence type="ECO:0000256" key="21">
    <source>
        <dbReference type="ARBA" id="ARBA00023251"/>
    </source>
</evidence>
<dbReference type="NCBIfam" id="TIGR02074">
    <property type="entry name" value="PBP_1a_fam"/>
    <property type="match status" value="1"/>
</dbReference>
<evidence type="ECO:0000256" key="26">
    <source>
        <dbReference type="ARBA" id="ARBA00049902"/>
    </source>
</evidence>
<dbReference type="GO" id="GO:0071555">
    <property type="term" value="P:cell wall organization"/>
    <property type="evidence" value="ECO:0007669"/>
    <property type="project" value="UniProtKB-KW"/>
</dbReference>
<comment type="pathway">
    <text evidence="3">Cell wall biogenesis; peptidoglycan biosynthesis.</text>
</comment>
<keyword evidence="16" id="KW-0133">Cell shape</keyword>
<dbReference type="InterPro" id="IPR036950">
    <property type="entry name" value="PBP_transglycosylase"/>
</dbReference>
<keyword evidence="23" id="KW-0961">Cell wall biogenesis/degradation</keyword>
<dbReference type="InterPro" id="IPR012340">
    <property type="entry name" value="NA-bd_OB-fold"/>
</dbReference>
<evidence type="ECO:0000259" key="28">
    <source>
        <dbReference type="Pfam" id="PF00912"/>
    </source>
</evidence>
<evidence type="ECO:0000259" key="27">
    <source>
        <dbReference type="Pfam" id="PF00905"/>
    </source>
</evidence>
<evidence type="ECO:0000256" key="23">
    <source>
        <dbReference type="ARBA" id="ARBA00023316"/>
    </source>
</evidence>
<dbReference type="EC" id="3.4.16.4" evidence="6"/>
<keyword evidence="17" id="KW-0735">Signal-anchor</keyword>
<dbReference type="InterPro" id="IPR012338">
    <property type="entry name" value="Beta-lactam/transpept-like"/>
</dbReference>
<dbReference type="AlphaFoldDB" id="A0A2A5WK13"/>
<dbReference type="InterPro" id="IPR050396">
    <property type="entry name" value="Glycosyltr_51/Transpeptidase"/>
</dbReference>
<dbReference type="Proteomes" id="UP000219327">
    <property type="component" value="Unassembled WGS sequence"/>
</dbReference>
<evidence type="ECO:0000256" key="5">
    <source>
        <dbReference type="ARBA" id="ARBA00007739"/>
    </source>
</evidence>
<organism evidence="30 31">
    <name type="scientific">OM182 bacterium MED-G24</name>
    <dbReference type="NCBI Taxonomy" id="1986255"/>
    <lineage>
        <taxon>Bacteria</taxon>
        <taxon>Pseudomonadati</taxon>
        <taxon>Pseudomonadota</taxon>
        <taxon>Gammaproteobacteria</taxon>
        <taxon>OMG group</taxon>
        <taxon>OM182 clade</taxon>
    </lineage>
</organism>
<comment type="function">
    <text evidence="1">Cell wall formation. Synthesis of cross-linked peptidoglycan from the lipid intermediates. The enzyme has a penicillin-insensitive transglycosylase N-terminal domain (formation of linear glycan strands) and a penicillin-sensitive transpeptidase C-terminal domain (cross-linking of the peptide subunits).</text>
</comment>
<comment type="caution">
    <text evidence="30">The sequence shown here is derived from an EMBL/GenBank/DDBJ whole genome shotgun (WGS) entry which is preliminary data.</text>
</comment>
<dbReference type="SUPFAM" id="SSF53955">
    <property type="entry name" value="Lysozyme-like"/>
    <property type="match status" value="1"/>
</dbReference>
<evidence type="ECO:0000256" key="15">
    <source>
        <dbReference type="ARBA" id="ARBA00022801"/>
    </source>
</evidence>
<evidence type="ECO:0000256" key="17">
    <source>
        <dbReference type="ARBA" id="ARBA00022968"/>
    </source>
</evidence>
<comment type="similarity">
    <text evidence="5">In the N-terminal section; belongs to the glycosyltransferase 51 family.</text>
</comment>
<evidence type="ECO:0000256" key="7">
    <source>
        <dbReference type="ARBA" id="ARBA00018638"/>
    </source>
</evidence>
<evidence type="ECO:0000256" key="1">
    <source>
        <dbReference type="ARBA" id="ARBA00002624"/>
    </source>
</evidence>
<dbReference type="PANTHER" id="PTHR32282">
    <property type="entry name" value="BINDING PROTEIN TRANSPEPTIDASE, PUTATIVE-RELATED"/>
    <property type="match status" value="1"/>
</dbReference>
<dbReference type="UniPathway" id="UPA00219"/>
<dbReference type="InterPro" id="IPR031376">
    <property type="entry name" value="PCB_OB"/>
</dbReference>
<comment type="similarity">
    <text evidence="4">In the C-terminal section; belongs to the transpeptidase family.</text>
</comment>
<name>A0A2A5WK13_9GAMM</name>
<evidence type="ECO:0000256" key="6">
    <source>
        <dbReference type="ARBA" id="ARBA00012448"/>
    </source>
</evidence>
<comment type="catalytic activity">
    <reaction evidence="26">
        <text>[GlcNAc-(1-&gt;4)-Mur2Ac(oyl-L-Ala-gamma-D-Glu-L-Lys-D-Ala-D-Ala)](n)-di-trans,octa-cis-undecaprenyl diphosphate + beta-D-GlcNAc-(1-&gt;4)-Mur2Ac(oyl-L-Ala-gamma-D-Glu-L-Lys-D-Ala-D-Ala)-di-trans,octa-cis-undecaprenyl diphosphate = [GlcNAc-(1-&gt;4)-Mur2Ac(oyl-L-Ala-gamma-D-Glu-L-Lys-D-Ala-D-Ala)](n+1)-di-trans,octa-cis-undecaprenyl diphosphate + di-trans,octa-cis-undecaprenyl diphosphate + H(+)</text>
        <dbReference type="Rhea" id="RHEA:23708"/>
        <dbReference type="Rhea" id="RHEA-COMP:9602"/>
        <dbReference type="Rhea" id="RHEA-COMP:9603"/>
        <dbReference type="ChEBI" id="CHEBI:15378"/>
        <dbReference type="ChEBI" id="CHEBI:58405"/>
        <dbReference type="ChEBI" id="CHEBI:60033"/>
        <dbReference type="ChEBI" id="CHEBI:78435"/>
        <dbReference type="EC" id="2.4.99.28"/>
    </reaction>
</comment>
<dbReference type="GO" id="GO:0005886">
    <property type="term" value="C:plasma membrane"/>
    <property type="evidence" value="ECO:0007669"/>
    <property type="project" value="UniProtKB-SubCell"/>
</dbReference>
<dbReference type="GO" id="GO:0030288">
    <property type="term" value="C:outer membrane-bounded periplasmic space"/>
    <property type="evidence" value="ECO:0007669"/>
    <property type="project" value="TreeGrafter"/>
</dbReference>
<dbReference type="Pfam" id="PF00912">
    <property type="entry name" value="Transgly"/>
    <property type="match status" value="1"/>
</dbReference>